<feature type="domain" description="SWIM-type" evidence="2">
    <location>
        <begin position="146"/>
        <end position="214"/>
    </location>
</feature>
<keyword evidence="1" id="KW-0479">Metal-binding</keyword>
<dbReference type="eggNOG" id="ENOG502S54P">
    <property type="taxonomic scope" value="Eukaryota"/>
</dbReference>
<name>M2NBY3_BAUPA</name>
<dbReference type="GO" id="GO:0008270">
    <property type="term" value="F:zinc ion binding"/>
    <property type="evidence" value="ECO:0007669"/>
    <property type="project" value="UniProtKB-KW"/>
</dbReference>
<dbReference type="EMBL" id="KB445555">
    <property type="protein sequence ID" value="EMC96674.1"/>
    <property type="molecule type" value="Genomic_DNA"/>
</dbReference>
<dbReference type="STRING" id="717646.M2NBY3"/>
<dbReference type="HOGENOM" id="CLU_045150_1_0_1"/>
<evidence type="ECO:0000259" key="2">
    <source>
        <dbReference type="PROSITE" id="PS50966"/>
    </source>
</evidence>
<dbReference type="InterPro" id="IPR007527">
    <property type="entry name" value="Znf_SWIM"/>
</dbReference>
<gene>
    <name evidence="3" type="ORF">BAUCODRAFT_131212</name>
</gene>
<dbReference type="GeneID" id="19108237"/>
<sequence>MEAFAGMVPSPRQLVTSIIAALAKNEEQPDAPANALSGMAESKNLLLTLHVLFQNELLPALDVLDRGLVTRLRLHYDDEQKATEPGSVPYDERAIARKATKSINVPSEQAKHRRQIYTYYVRSSQQQSSRGASRYHDAIYEDTKYYKVELNAWSCSCPAFAFSVFSRNATQTDVLAETGGVGARNALDWQFGGLSRGDDLPICKHLLACTLIEHSTMFAHMVEERTVSAAEIAGWAAGWGD</sequence>
<dbReference type="AlphaFoldDB" id="M2NBY3"/>
<evidence type="ECO:0000313" key="4">
    <source>
        <dbReference type="Proteomes" id="UP000011761"/>
    </source>
</evidence>
<keyword evidence="4" id="KW-1185">Reference proteome</keyword>
<proteinExistence type="predicted"/>
<dbReference type="OrthoDB" id="5413281at2759"/>
<evidence type="ECO:0000313" key="3">
    <source>
        <dbReference type="EMBL" id="EMC96674.1"/>
    </source>
</evidence>
<keyword evidence="1" id="KW-0862">Zinc</keyword>
<dbReference type="RefSeq" id="XP_007676630.1">
    <property type="nucleotide sequence ID" value="XM_007678440.1"/>
</dbReference>
<evidence type="ECO:0000256" key="1">
    <source>
        <dbReference type="PROSITE-ProRule" id="PRU00325"/>
    </source>
</evidence>
<dbReference type="KEGG" id="bcom:BAUCODRAFT_131212"/>
<organism evidence="3 4">
    <name type="scientific">Baudoinia panamericana (strain UAMH 10762)</name>
    <name type="common">Angels' share fungus</name>
    <name type="synonym">Baudoinia compniacensis (strain UAMH 10762)</name>
    <dbReference type="NCBI Taxonomy" id="717646"/>
    <lineage>
        <taxon>Eukaryota</taxon>
        <taxon>Fungi</taxon>
        <taxon>Dikarya</taxon>
        <taxon>Ascomycota</taxon>
        <taxon>Pezizomycotina</taxon>
        <taxon>Dothideomycetes</taxon>
        <taxon>Dothideomycetidae</taxon>
        <taxon>Mycosphaerellales</taxon>
        <taxon>Teratosphaeriaceae</taxon>
        <taxon>Baudoinia</taxon>
    </lineage>
</organism>
<dbReference type="PROSITE" id="PS50966">
    <property type="entry name" value="ZF_SWIM"/>
    <property type="match status" value="1"/>
</dbReference>
<dbReference type="OMA" id="HAWNCTC"/>
<protein>
    <recommendedName>
        <fullName evidence="2">SWIM-type domain-containing protein</fullName>
    </recommendedName>
</protein>
<reference evidence="3 4" key="1">
    <citation type="journal article" date="2012" name="PLoS Pathog.">
        <title>Diverse lifestyles and strategies of plant pathogenesis encoded in the genomes of eighteen Dothideomycetes fungi.</title>
        <authorList>
            <person name="Ohm R.A."/>
            <person name="Feau N."/>
            <person name="Henrissat B."/>
            <person name="Schoch C.L."/>
            <person name="Horwitz B.A."/>
            <person name="Barry K.W."/>
            <person name="Condon B.J."/>
            <person name="Copeland A.C."/>
            <person name="Dhillon B."/>
            <person name="Glaser F."/>
            <person name="Hesse C.N."/>
            <person name="Kosti I."/>
            <person name="LaButti K."/>
            <person name="Lindquist E.A."/>
            <person name="Lucas S."/>
            <person name="Salamov A.A."/>
            <person name="Bradshaw R.E."/>
            <person name="Ciuffetti L."/>
            <person name="Hamelin R.C."/>
            <person name="Kema G.H.J."/>
            <person name="Lawrence C."/>
            <person name="Scott J.A."/>
            <person name="Spatafora J.W."/>
            <person name="Turgeon B.G."/>
            <person name="de Wit P.J.G.M."/>
            <person name="Zhong S."/>
            <person name="Goodwin S.B."/>
            <person name="Grigoriev I.V."/>
        </authorList>
    </citation>
    <scope>NUCLEOTIDE SEQUENCE [LARGE SCALE GENOMIC DNA]</scope>
    <source>
        <strain evidence="3 4">UAMH 10762</strain>
    </source>
</reference>
<accession>M2NBY3</accession>
<keyword evidence="1" id="KW-0863">Zinc-finger</keyword>
<dbReference type="Proteomes" id="UP000011761">
    <property type="component" value="Unassembled WGS sequence"/>
</dbReference>